<dbReference type="AlphaFoldDB" id="A0A952AHW0"/>
<sequence length="232" mass="26441">MYEYELFRFLAKWRKAGKYPPASAWPGYLQFGSSIWATINKLHSFTATDMHEYEASFFAEGEKIITTKPIRGSEASVTASHSFQVKYIPDNGRGVYQKQVILDGSVINRETVLPNNVPQEIVAGFLFNVHTHPKHFNSNNEETYGFFSPVDVGSLLKSKAYLMGLVTSEFWLCCKTDRVISEVGTVGEEMLMRITEEAYSGNSFLNDVIRTEMKNWGLIFYRGEFNGKLIRI</sequence>
<dbReference type="Proteomes" id="UP000781173">
    <property type="component" value="Unassembled WGS sequence"/>
</dbReference>
<evidence type="ECO:0000313" key="1">
    <source>
        <dbReference type="EMBL" id="MBW7953784.1"/>
    </source>
</evidence>
<evidence type="ECO:0000313" key="2">
    <source>
        <dbReference type="Proteomes" id="UP000781173"/>
    </source>
</evidence>
<dbReference type="EMBL" id="JACFOF010000007">
    <property type="protein sequence ID" value="MBW7953784.1"/>
    <property type="molecule type" value="Genomic_DNA"/>
</dbReference>
<gene>
    <name evidence="1" type="ORF">H3C67_03270</name>
</gene>
<name>A0A952AHW0_9BACT</name>
<proteinExistence type="predicted"/>
<protein>
    <submittedName>
        <fullName evidence="1">Uncharacterized protein</fullName>
    </submittedName>
</protein>
<organism evidence="1 2">
    <name type="scientific">Candidatus Dojkabacteria bacterium</name>
    <dbReference type="NCBI Taxonomy" id="2099670"/>
    <lineage>
        <taxon>Bacteria</taxon>
        <taxon>Candidatus Dojkabacteria</taxon>
    </lineage>
</organism>
<comment type="caution">
    <text evidence="1">The sequence shown here is derived from an EMBL/GenBank/DDBJ whole genome shotgun (WGS) entry which is preliminary data.</text>
</comment>
<accession>A0A952AHW0</accession>
<reference evidence="1" key="1">
    <citation type="journal article" date="2022" name="ISME J.">
        <title>A general approach to explore prokaryotic protein glycosylation reveals the unique surface layer modulation of an anammox bacterium.</title>
        <authorList>
            <person name="Pabst M."/>
            <person name="Grouzdev D.S."/>
            <person name="Lawson C.E."/>
            <person name="Kleikamp H.B.C."/>
            <person name="de Ram C."/>
            <person name="Louwen R."/>
            <person name="Lin Y.M."/>
            <person name="Lucker S."/>
            <person name="van Loosdrecht M.C.M."/>
            <person name="Laureni M."/>
        </authorList>
    </citation>
    <scope>NUCLEOTIDE SEQUENCE</scope>
    <source>
        <strain evidence="1">BROCD043</strain>
    </source>
</reference>